<organism evidence="2 3">
    <name type="scientific">Porites lobata</name>
    <dbReference type="NCBI Taxonomy" id="104759"/>
    <lineage>
        <taxon>Eukaryota</taxon>
        <taxon>Metazoa</taxon>
        <taxon>Cnidaria</taxon>
        <taxon>Anthozoa</taxon>
        <taxon>Hexacorallia</taxon>
        <taxon>Scleractinia</taxon>
        <taxon>Fungiina</taxon>
        <taxon>Poritidae</taxon>
        <taxon>Porites</taxon>
    </lineage>
</organism>
<protein>
    <submittedName>
        <fullName evidence="2">Uncharacterized protein</fullName>
    </submittedName>
</protein>
<dbReference type="InterPro" id="IPR038586">
    <property type="entry name" value="Tctex-1-like_sf"/>
</dbReference>
<reference evidence="2 3" key="1">
    <citation type="submission" date="2022-05" db="EMBL/GenBank/DDBJ databases">
        <authorList>
            <consortium name="Genoscope - CEA"/>
            <person name="William W."/>
        </authorList>
    </citation>
    <scope>NUCLEOTIDE SEQUENCE [LARGE SCALE GENOMIC DNA]</scope>
</reference>
<dbReference type="EMBL" id="CALNXK010000004">
    <property type="protein sequence ID" value="CAH3036425.1"/>
    <property type="molecule type" value="Genomic_DNA"/>
</dbReference>
<dbReference type="Proteomes" id="UP001159405">
    <property type="component" value="Unassembled WGS sequence"/>
</dbReference>
<comment type="caution">
    <text evidence="2">The sequence shown here is derived from an EMBL/GenBank/DDBJ whole genome shotgun (WGS) entry which is preliminary data.</text>
</comment>
<dbReference type="Gene3D" id="3.30.1140.40">
    <property type="entry name" value="Tctex-1"/>
    <property type="match status" value="1"/>
</dbReference>
<name>A0ABN8MUN9_9CNID</name>
<gene>
    <name evidence="2" type="ORF">PLOB_00030969</name>
</gene>
<dbReference type="PANTHER" id="PTHR21255:SF65">
    <property type="entry name" value="TCTEX1 DOMAIN-CONTAINING PROTEIN 2"/>
    <property type="match status" value="1"/>
</dbReference>
<dbReference type="InterPro" id="IPR005334">
    <property type="entry name" value="Tctex-1-like"/>
</dbReference>
<proteinExistence type="inferred from homology"/>
<dbReference type="Pfam" id="PF03645">
    <property type="entry name" value="Tctex-1"/>
    <property type="match status" value="1"/>
</dbReference>
<dbReference type="PANTHER" id="PTHR21255">
    <property type="entry name" value="T-COMPLEX-ASSOCIATED-TESTIS-EXPRESSED 1/ DYNEIN LIGHT CHAIN"/>
    <property type="match status" value="1"/>
</dbReference>
<dbReference type="CDD" id="cd21451">
    <property type="entry name" value="DLC-like_TCTEX1D"/>
    <property type="match status" value="1"/>
</dbReference>
<evidence type="ECO:0000256" key="1">
    <source>
        <dbReference type="ARBA" id="ARBA00005361"/>
    </source>
</evidence>
<sequence length="169" mass="19489">MMRNKFRGQQCGVFEKSLRCGSVTGENPRKGQWTEGPWKNKNTDLKVGTEFQEQGEGTCERKHGVFYTHKIKKIMDEILQEKLSNQSYDSQRCPWLCMSLSEDIKGRVKELGMERFRLICNVSIGSNNGQGFFMASRFLWNEFRDNFSSSSFQNESLFAVAVVFGVLKE</sequence>
<evidence type="ECO:0000313" key="2">
    <source>
        <dbReference type="EMBL" id="CAH3036425.1"/>
    </source>
</evidence>
<accession>A0ABN8MUN9</accession>
<comment type="similarity">
    <text evidence="1">Belongs to the dynein light chain Tctex-type family.</text>
</comment>
<keyword evidence="3" id="KW-1185">Reference proteome</keyword>
<evidence type="ECO:0000313" key="3">
    <source>
        <dbReference type="Proteomes" id="UP001159405"/>
    </source>
</evidence>